<dbReference type="Proteomes" id="UP000479000">
    <property type="component" value="Unassembled WGS sequence"/>
</dbReference>
<sequence length="201" mass="22854">MDCRLFHPFIPMPPKGKIEPVPRNRFQSADCTTLSENKKISTWFARGSENGGEIFKESNKLKKFTVLRLVPLNFSRVAVERKISHHIIPTERIAQAGRAHRQPRRHDRIPKSHRSGTRELNDVTKILIADIFIVPGMLPLLRKFFIRLSRIVETLTYPTCLDLAECAQSIDHPALRASANTVVTVSYSANPYYVLFIAGCC</sequence>
<reference evidence="2 3" key="1">
    <citation type="submission" date="2020-02" db="EMBL/GenBank/DDBJ databases">
        <authorList>
            <person name="Ferguson B K."/>
        </authorList>
    </citation>
    <scope>NUCLEOTIDE SEQUENCE [LARGE SCALE GENOMIC DNA]</scope>
</reference>
<name>A0A6H5GT68_9HEMI</name>
<evidence type="ECO:0000313" key="2">
    <source>
        <dbReference type="EMBL" id="CAB0006752.1"/>
    </source>
</evidence>
<accession>A0A6H5GT68</accession>
<proteinExistence type="predicted"/>
<feature type="region of interest" description="Disordered" evidence="1">
    <location>
        <begin position="95"/>
        <end position="115"/>
    </location>
</feature>
<organism evidence="2 3">
    <name type="scientific">Nesidiocoris tenuis</name>
    <dbReference type="NCBI Taxonomy" id="355587"/>
    <lineage>
        <taxon>Eukaryota</taxon>
        <taxon>Metazoa</taxon>
        <taxon>Ecdysozoa</taxon>
        <taxon>Arthropoda</taxon>
        <taxon>Hexapoda</taxon>
        <taxon>Insecta</taxon>
        <taxon>Pterygota</taxon>
        <taxon>Neoptera</taxon>
        <taxon>Paraneoptera</taxon>
        <taxon>Hemiptera</taxon>
        <taxon>Heteroptera</taxon>
        <taxon>Panheteroptera</taxon>
        <taxon>Cimicomorpha</taxon>
        <taxon>Miridae</taxon>
        <taxon>Dicyphina</taxon>
        <taxon>Nesidiocoris</taxon>
    </lineage>
</organism>
<evidence type="ECO:0000256" key="1">
    <source>
        <dbReference type="SAM" id="MobiDB-lite"/>
    </source>
</evidence>
<dbReference type="EMBL" id="CADCXU010018363">
    <property type="protein sequence ID" value="CAB0006752.1"/>
    <property type="molecule type" value="Genomic_DNA"/>
</dbReference>
<protein>
    <submittedName>
        <fullName evidence="2">Uncharacterized protein</fullName>
    </submittedName>
</protein>
<dbReference type="AlphaFoldDB" id="A0A6H5GT68"/>
<feature type="compositionally biased region" description="Basic residues" evidence="1">
    <location>
        <begin position="98"/>
        <end position="115"/>
    </location>
</feature>
<gene>
    <name evidence="2" type="ORF">NTEN_LOCUS12229</name>
</gene>
<keyword evidence="3" id="KW-1185">Reference proteome</keyword>
<evidence type="ECO:0000313" key="3">
    <source>
        <dbReference type="Proteomes" id="UP000479000"/>
    </source>
</evidence>